<dbReference type="Pfam" id="PF08648">
    <property type="entry name" value="SNRNP27"/>
    <property type="match status" value="1"/>
</dbReference>
<dbReference type="EMBL" id="JAHLUX010000003">
    <property type="protein sequence ID" value="KAG7820229.1"/>
    <property type="molecule type" value="Genomic_DNA"/>
</dbReference>
<feature type="region of interest" description="Disordered" evidence="8">
    <location>
        <begin position="1"/>
        <end position="103"/>
    </location>
</feature>
<dbReference type="RefSeq" id="XP_043060943.1">
    <property type="nucleotide sequence ID" value="XM_043202056.1"/>
</dbReference>
<comment type="subcellular location">
    <subcellularLocation>
        <location evidence="2">Nucleus</location>
    </subcellularLocation>
</comment>
<evidence type="ECO:0000256" key="3">
    <source>
        <dbReference type="ARBA" id="ARBA00008218"/>
    </source>
</evidence>
<accession>A0AAN6DGS6</accession>
<dbReference type="GO" id="GO:0006397">
    <property type="term" value="P:mRNA processing"/>
    <property type="evidence" value="ECO:0007669"/>
    <property type="project" value="UniProtKB-KW"/>
</dbReference>
<feature type="compositionally biased region" description="Basic and acidic residues" evidence="8">
    <location>
        <begin position="26"/>
        <end position="43"/>
    </location>
</feature>
<feature type="region of interest" description="Disordered" evidence="8">
    <location>
        <begin position="118"/>
        <end position="141"/>
    </location>
</feature>
<dbReference type="GO" id="GO:0008380">
    <property type="term" value="P:RNA splicing"/>
    <property type="evidence" value="ECO:0007669"/>
    <property type="project" value="UniProtKB-KW"/>
</dbReference>
<keyword evidence="6" id="KW-0508">mRNA splicing</keyword>
<comment type="function">
    <text evidence="1">May play a role in mRNA splicing.</text>
</comment>
<evidence type="ECO:0000256" key="5">
    <source>
        <dbReference type="ARBA" id="ARBA00022664"/>
    </source>
</evidence>
<comment type="caution">
    <text evidence="10">The sequence shown here is derived from an EMBL/GenBank/DDBJ whole genome shotgun (WGS) entry which is preliminary data.</text>
</comment>
<evidence type="ECO:0000256" key="2">
    <source>
        <dbReference type="ARBA" id="ARBA00004123"/>
    </source>
</evidence>
<dbReference type="AlphaFoldDB" id="A0AAN6DGS6"/>
<evidence type="ECO:0000313" key="11">
    <source>
        <dbReference type="Proteomes" id="UP001196530"/>
    </source>
</evidence>
<evidence type="ECO:0000256" key="8">
    <source>
        <dbReference type="SAM" id="MobiDB-lite"/>
    </source>
</evidence>
<dbReference type="PANTHER" id="PTHR31077:SF1">
    <property type="entry name" value="U4_U6.U5 SMALL NUCLEAR RIBONUCLEOPROTEIN 27 KDA PROTEIN"/>
    <property type="match status" value="1"/>
</dbReference>
<keyword evidence="5" id="KW-0507">mRNA processing</keyword>
<evidence type="ECO:0000256" key="7">
    <source>
        <dbReference type="ARBA" id="ARBA00023242"/>
    </source>
</evidence>
<proteinExistence type="inferred from homology"/>
<protein>
    <recommendedName>
        <fullName evidence="9">U4/U6.U5 small nuclear ribonucleoprotein 27kDa protein domain-containing protein</fullName>
    </recommendedName>
</protein>
<feature type="compositionally biased region" description="Polar residues" evidence="8">
    <location>
        <begin position="13"/>
        <end position="25"/>
    </location>
</feature>
<reference evidence="10" key="1">
    <citation type="journal article" date="2021" name="G3 (Bethesda)">
        <title>Genomic diversity, chromosomal rearrangements, and interspecies hybridization in the ogataea polymorpha species complex.</title>
        <authorList>
            <person name="Hanson S.J."/>
            <person name="Cinneide E.O."/>
            <person name="Salzberg L.I."/>
            <person name="Wolfe K.H."/>
            <person name="McGowan J."/>
            <person name="Fitzpatrick D.A."/>
            <person name="Matlin K."/>
        </authorList>
    </citation>
    <scope>NUCLEOTIDE SEQUENCE</scope>
    <source>
        <strain evidence="10">61-244</strain>
    </source>
</reference>
<dbReference type="PANTHER" id="PTHR31077">
    <property type="entry name" value="U4/U6.U5 SMALL NUCLEAR RIBONUCLEOPROTEIN 27 KDA PROTEIN"/>
    <property type="match status" value="1"/>
</dbReference>
<evidence type="ECO:0000259" key="9">
    <source>
        <dbReference type="Pfam" id="PF08648"/>
    </source>
</evidence>
<evidence type="ECO:0000313" key="10">
    <source>
        <dbReference type="EMBL" id="KAG7820229.1"/>
    </source>
</evidence>
<dbReference type="Proteomes" id="UP001196530">
    <property type="component" value="Unassembled WGS sequence"/>
</dbReference>
<feature type="compositionally biased region" description="Basic residues" evidence="8">
    <location>
        <begin position="1"/>
        <end position="10"/>
    </location>
</feature>
<feature type="compositionally biased region" description="Basic and acidic residues" evidence="8">
    <location>
        <begin position="51"/>
        <end position="72"/>
    </location>
</feature>
<dbReference type="GO" id="GO:0071011">
    <property type="term" value="C:precatalytic spliceosome"/>
    <property type="evidence" value="ECO:0007669"/>
    <property type="project" value="TreeGrafter"/>
</dbReference>
<feature type="domain" description="U4/U6.U5 small nuclear ribonucleoprotein 27kDa protein" evidence="9">
    <location>
        <begin position="84"/>
        <end position="135"/>
    </location>
</feature>
<gene>
    <name evidence="10" type="ORF">KL928_001666</name>
</gene>
<name>A0AAN6DGS6_PICAN</name>
<organism evidence="10 11">
    <name type="scientific">Pichia angusta</name>
    <name type="common">Yeast</name>
    <name type="synonym">Hansenula polymorpha</name>
    <dbReference type="NCBI Taxonomy" id="870730"/>
    <lineage>
        <taxon>Eukaryota</taxon>
        <taxon>Fungi</taxon>
        <taxon>Dikarya</taxon>
        <taxon>Ascomycota</taxon>
        <taxon>Saccharomycotina</taxon>
        <taxon>Pichiomycetes</taxon>
        <taxon>Pichiales</taxon>
        <taxon>Pichiaceae</taxon>
        <taxon>Ogataea</taxon>
    </lineage>
</organism>
<sequence>MPKIQIKLKGRTTAETLQTNKNVKQPQEDDKSQGFDRATKSNEHSQASPVKKMEKDLIKDSLEEETRGRQLSDSEEEPLVESEPGISSMIGFNDFGSTKNKKVNGNAAFGAKKIPRTEYRQYMNREKGFNRPLSPPRKKKK</sequence>
<evidence type="ECO:0000256" key="4">
    <source>
        <dbReference type="ARBA" id="ARBA00011825"/>
    </source>
</evidence>
<comment type="similarity">
    <text evidence="3">Belongs to the SNUT3 family.</text>
</comment>
<evidence type="ECO:0000256" key="1">
    <source>
        <dbReference type="ARBA" id="ARBA00003632"/>
    </source>
</evidence>
<comment type="subunit">
    <text evidence="4">Part of a tri-snRNP complex.</text>
</comment>
<dbReference type="GeneID" id="66125717"/>
<keyword evidence="7" id="KW-0539">Nucleus</keyword>
<dbReference type="InterPro" id="IPR013957">
    <property type="entry name" value="SNRNP27"/>
</dbReference>
<evidence type="ECO:0000256" key="6">
    <source>
        <dbReference type="ARBA" id="ARBA00023187"/>
    </source>
</evidence>
<feature type="compositionally biased region" description="Basic and acidic residues" evidence="8">
    <location>
        <begin position="118"/>
        <end position="129"/>
    </location>
</feature>